<feature type="compositionally biased region" description="Low complexity" evidence="3">
    <location>
        <begin position="207"/>
        <end position="220"/>
    </location>
</feature>
<dbReference type="OrthoDB" id="4525710at2759"/>
<dbReference type="GO" id="GO:0000981">
    <property type="term" value="F:DNA-binding transcription factor activity, RNA polymerase II-specific"/>
    <property type="evidence" value="ECO:0007669"/>
    <property type="project" value="InterPro"/>
</dbReference>
<dbReference type="GO" id="GO:0008270">
    <property type="term" value="F:zinc ion binding"/>
    <property type="evidence" value="ECO:0007669"/>
    <property type="project" value="InterPro"/>
</dbReference>
<dbReference type="AlphaFoldDB" id="A0A8H6VNR9"/>
<evidence type="ECO:0000256" key="3">
    <source>
        <dbReference type="SAM" id="MobiDB-lite"/>
    </source>
</evidence>
<dbReference type="CDD" id="cd00067">
    <property type="entry name" value="GAL4"/>
    <property type="match status" value="1"/>
</dbReference>
<dbReference type="PROSITE" id="PS00463">
    <property type="entry name" value="ZN2_CY6_FUNGAL_1"/>
    <property type="match status" value="1"/>
</dbReference>
<sequence>MRPGKGCESCRERHLKCVTEAGSKTCTRCLEADRECLFGPKFRFKQVAYVDAGSNGGRKQELTYEKNQVWVNTRKHFSFILEDGSGLEYGIPEDYSVQAKPANEPPQTNPSVVVDLSRRSAPINGMLAGEQSPQALTDSLWRPQRLPSVSESICKPFTSVDTPRSADAPGSSTGTPHPQIAITAPPDFASPASIDELTRRHEDNAYPVSTPSSVPFPVGSTDGKSPASLPTPGSIPKPNLSRREAYLVQHFINKIGPWMDVCDLSCHMTHELPRRAMQKPMVLYSLLAVSSRHLAIATNQPEPAEASFYHGQCLKLVIEQLSGPESSYDDSLLATTVCLRIYEEIEHVSDEYLHLHGTSRLLRAIPSFAYSGGLGEAACWQSLRQDIYVSVTKGVPPNFLLEDFEQSSAFTFRDDGACANIIILLFAKILRLTHGDKDKATLVAWNRLALDIEAWNDRRLRLFQPIYYEDMDITQGRPFPVVHMISPPQVAALQYYHACKAYMLLYKPTGDSVSGFCAAKRIRALEREVSYQLAAIIGLAESNPFVENANFTAHHLLRVAGYCITNPVQRISILDFLERIEKIMGWSTRKTFDLLKSQWQDLDDPED</sequence>
<accession>A0A8H6VNR9</accession>
<keyword evidence="6" id="KW-1185">Reference proteome</keyword>
<dbReference type="Pfam" id="PF11951">
    <property type="entry name" value="Fungal_trans_2"/>
    <property type="match status" value="1"/>
</dbReference>
<name>A0A8H6VNR9_9PEZI</name>
<evidence type="ECO:0000256" key="2">
    <source>
        <dbReference type="ARBA" id="ARBA00023242"/>
    </source>
</evidence>
<evidence type="ECO:0000313" key="5">
    <source>
        <dbReference type="EMBL" id="KAF7194924.1"/>
    </source>
</evidence>
<comment type="caution">
    <text evidence="5">The sequence shown here is derived from an EMBL/GenBank/DDBJ whole genome shotgun (WGS) entry which is preliminary data.</text>
</comment>
<comment type="subcellular location">
    <subcellularLocation>
        <location evidence="1">Nucleus</location>
    </subcellularLocation>
</comment>
<proteinExistence type="predicted"/>
<dbReference type="Gene3D" id="4.10.240.10">
    <property type="entry name" value="Zn(2)-C6 fungal-type DNA-binding domain"/>
    <property type="match status" value="1"/>
</dbReference>
<dbReference type="EMBL" id="JABCIY010000047">
    <property type="protein sequence ID" value="KAF7194924.1"/>
    <property type="molecule type" value="Genomic_DNA"/>
</dbReference>
<protein>
    <submittedName>
        <fullName evidence="5">Transcription activator AMTR1</fullName>
    </submittedName>
</protein>
<dbReference type="InterPro" id="IPR036864">
    <property type="entry name" value="Zn2-C6_fun-type_DNA-bd_sf"/>
</dbReference>
<evidence type="ECO:0000259" key="4">
    <source>
        <dbReference type="PROSITE" id="PS50048"/>
    </source>
</evidence>
<dbReference type="SUPFAM" id="SSF57701">
    <property type="entry name" value="Zn2/Cys6 DNA-binding domain"/>
    <property type="match status" value="1"/>
</dbReference>
<organism evidence="5 6">
    <name type="scientific">Pseudocercospora fuligena</name>
    <dbReference type="NCBI Taxonomy" id="685502"/>
    <lineage>
        <taxon>Eukaryota</taxon>
        <taxon>Fungi</taxon>
        <taxon>Dikarya</taxon>
        <taxon>Ascomycota</taxon>
        <taxon>Pezizomycotina</taxon>
        <taxon>Dothideomycetes</taxon>
        <taxon>Dothideomycetidae</taxon>
        <taxon>Mycosphaerellales</taxon>
        <taxon>Mycosphaerellaceae</taxon>
        <taxon>Pseudocercospora</taxon>
    </lineage>
</organism>
<feature type="region of interest" description="Disordered" evidence="3">
    <location>
        <begin position="204"/>
        <end position="236"/>
    </location>
</feature>
<gene>
    <name evidence="5" type="ORF">HII31_03761</name>
</gene>
<reference evidence="5" key="1">
    <citation type="submission" date="2020-04" db="EMBL/GenBank/DDBJ databases">
        <title>Draft genome resource of the tomato pathogen Pseudocercospora fuligena.</title>
        <authorList>
            <person name="Zaccaron A."/>
        </authorList>
    </citation>
    <scope>NUCLEOTIDE SEQUENCE</scope>
    <source>
        <strain evidence="5">PF001</strain>
    </source>
</reference>
<dbReference type="GO" id="GO:0045944">
    <property type="term" value="P:positive regulation of transcription by RNA polymerase II"/>
    <property type="evidence" value="ECO:0007669"/>
    <property type="project" value="TreeGrafter"/>
</dbReference>
<evidence type="ECO:0000313" key="6">
    <source>
        <dbReference type="Proteomes" id="UP000660729"/>
    </source>
</evidence>
<dbReference type="PROSITE" id="PS50048">
    <property type="entry name" value="ZN2_CY6_FUNGAL_2"/>
    <property type="match status" value="1"/>
</dbReference>
<dbReference type="GO" id="GO:0005634">
    <property type="term" value="C:nucleus"/>
    <property type="evidence" value="ECO:0007669"/>
    <property type="project" value="UniProtKB-SubCell"/>
</dbReference>
<evidence type="ECO:0000256" key="1">
    <source>
        <dbReference type="ARBA" id="ARBA00004123"/>
    </source>
</evidence>
<feature type="domain" description="Zn(2)-C6 fungal-type" evidence="4">
    <location>
        <begin position="6"/>
        <end position="38"/>
    </location>
</feature>
<dbReference type="PANTHER" id="PTHR37534">
    <property type="entry name" value="TRANSCRIPTIONAL ACTIVATOR PROTEIN UGA3"/>
    <property type="match status" value="1"/>
</dbReference>
<dbReference type="Proteomes" id="UP000660729">
    <property type="component" value="Unassembled WGS sequence"/>
</dbReference>
<dbReference type="PANTHER" id="PTHR37534:SF25">
    <property type="entry name" value="ZN(II)2CYS6 TRANSCRIPTION FACTOR (EUROFUNG)"/>
    <property type="match status" value="1"/>
</dbReference>
<dbReference type="SMART" id="SM00066">
    <property type="entry name" value="GAL4"/>
    <property type="match status" value="1"/>
</dbReference>
<dbReference type="InterPro" id="IPR001138">
    <property type="entry name" value="Zn2Cys6_DnaBD"/>
</dbReference>
<feature type="region of interest" description="Disordered" evidence="3">
    <location>
        <begin position="155"/>
        <end position="191"/>
    </location>
</feature>
<keyword evidence="2" id="KW-0539">Nucleus</keyword>
<dbReference type="GO" id="GO:0000976">
    <property type="term" value="F:transcription cis-regulatory region binding"/>
    <property type="evidence" value="ECO:0007669"/>
    <property type="project" value="TreeGrafter"/>
</dbReference>
<dbReference type="InterPro" id="IPR021858">
    <property type="entry name" value="Fun_TF"/>
</dbReference>